<evidence type="ECO:0000313" key="3">
    <source>
        <dbReference type="Proteomes" id="UP001358586"/>
    </source>
</evidence>
<feature type="compositionally biased region" description="Polar residues" evidence="1">
    <location>
        <begin position="33"/>
        <end position="42"/>
    </location>
</feature>
<comment type="caution">
    <text evidence="2">The sequence shown here is derived from an EMBL/GenBank/DDBJ whole genome shotgun (WGS) entry which is preliminary data.</text>
</comment>
<keyword evidence="3" id="KW-1185">Reference proteome</keyword>
<name>A0ABR0PWC6_GOSAR</name>
<evidence type="ECO:0000256" key="1">
    <source>
        <dbReference type="SAM" id="MobiDB-lite"/>
    </source>
</evidence>
<proteinExistence type="predicted"/>
<protein>
    <submittedName>
        <fullName evidence="2">Uncharacterized protein</fullName>
    </submittedName>
</protein>
<gene>
    <name evidence="2" type="ORF">PVK06_014934</name>
</gene>
<reference evidence="2 3" key="1">
    <citation type="submission" date="2023-03" db="EMBL/GenBank/DDBJ databases">
        <title>WGS of Gossypium arboreum.</title>
        <authorList>
            <person name="Yu D."/>
        </authorList>
    </citation>
    <scope>NUCLEOTIDE SEQUENCE [LARGE SCALE GENOMIC DNA]</scope>
    <source>
        <tissue evidence="2">Leaf</tissue>
    </source>
</reference>
<evidence type="ECO:0000313" key="2">
    <source>
        <dbReference type="EMBL" id="KAK5831139.1"/>
    </source>
</evidence>
<dbReference type="EMBL" id="JARKNE010000005">
    <property type="protein sequence ID" value="KAK5831139.1"/>
    <property type="molecule type" value="Genomic_DNA"/>
</dbReference>
<feature type="region of interest" description="Disordered" evidence="1">
    <location>
        <begin position="27"/>
        <end position="60"/>
    </location>
</feature>
<feature type="compositionally biased region" description="Basic and acidic residues" evidence="1">
    <location>
        <begin position="44"/>
        <end position="55"/>
    </location>
</feature>
<accession>A0ABR0PWC6</accession>
<organism evidence="2 3">
    <name type="scientific">Gossypium arboreum</name>
    <name type="common">Tree cotton</name>
    <name type="synonym">Gossypium nanking</name>
    <dbReference type="NCBI Taxonomy" id="29729"/>
    <lineage>
        <taxon>Eukaryota</taxon>
        <taxon>Viridiplantae</taxon>
        <taxon>Streptophyta</taxon>
        <taxon>Embryophyta</taxon>
        <taxon>Tracheophyta</taxon>
        <taxon>Spermatophyta</taxon>
        <taxon>Magnoliopsida</taxon>
        <taxon>eudicotyledons</taxon>
        <taxon>Gunneridae</taxon>
        <taxon>Pentapetalae</taxon>
        <taxon>rosids</taxon>
        <taxon>malvids</taxon>
        <taxon>Malvales</taxon>
        <taxon>Malvaceae</taxon>
        <taxon>Malvoideae</taxon>
        <taxon>Gossypium</taxon>
    </lineage>
</organism>
<sequence>MILVIIRQQGASMDSLLFNQHLSGAKSSKGLLDSSSQQNSSYEGHAHFRQSDGYKVRGGKSSYRDCARGRYGYNRPQCQLFGKIEHLVIKCYYRFDHTF</sequence>
<dbReference type="Proteomes" id="UP001358586">
    <property type="component" value="Chromosome 5"/>
</dbReference>